<dbReference type="SUPFAM" id="SSF48498">
    <property type="entry name" value="Tetracyclin repressor-like, C-terminal domain"/>
    <property type="match status" value="1"/>
</dbReference>
<dbReference type="SUPFAM" id="SSF46689">
    <property type="entry name" value="Homeodomain-like"/>
    <property type="match status" value="1"/>
</dbReference>
<feature type="region of interest" description="Disordered" evidence="5">
    <location>
        <begin position="1"/>
        <end position="22"/>
    </location>
</feature>
<keyword evidence="2 4" id="KW-0238">DNA-binding</keyword>
<dbReference type="Pfam" id="PF13305">
    <property type="entry name" value="TetR_C_33"/>
    <property type="match status" value="1"/>
</dbReference>
<keyword evidence="1" id="KW-0805">Transcription regulation</keyword>
<evidence type="ECO:0000256" key="5">
    <source>
        <dbReference type="SAM" id="MobiDB-lite"/>
    </source>
</evidence>
<protein>
    <submittedName>
        <fullName evidence="7">TetR family transcriptional regulator</fullName>
    </submittedName>
</protein>
<reference evidence="7 8" key="1">
    <citation type="submission" date="2019-06" db="EMBL/GenBank/DDBJ databases">
        <title>Sequencing the genomes of 1000 actinobacteria strains.</title>
        <authorList>
            <person name="Klenk H.-P."/>
        </authorList>
    </citation>
    <scope>NUCLEOTIDE SEQUENCE [LARGE SCALE GENOMIC DNA]</scope>
    <source>
        <strain evidence="7 8">DSM 45015</strain>
    </source>
</reference>
<dbReference type="Proteomes" id="UP000317422">
    <property type="component" value="Unassembled WGS sequence"/>
</dbReference>
<evidence type="ECO:0000259" key="6">
    <source>
        <dbReference type="PROSITE" id="PS50977"/>
    </source>
</evidence>
<dbReference type="PANTHER" id="PTHR30055">
    <property type="entry name" value="HTH-TYPE TRANSCRIPTIONAL REGULATOR RUTR"/>
    <property type="match status" value="1"/>
</dbReference>
<keyword evidence="8" id="KW-1185">Reference proteome</keyword>
<dbReference type="InterPro" id="IPR009057">
    <property type="entry name" value="Homeodomain-like_sf"/>
</dbReference>
<evidence type="ECO:0000256" key="2">
    <source>
        <dbReference type="ARBA" id="ARBA00023125"/>
    </source>
</evidence>
<sequence>MVHQEAREPDTRGNAAPPSRRERLREATLREIKDIARHHLAEHGPAGISLRAIAREMGMTAPALYRYFASLEELLESLEADFFAELSAHVRSCEETLPADDTDGRILASLRAFRRWALRNQAEFAFLFGPPSPQRERAAAGTAIEAGQRFAAIFFALFDRLLQEHRFTVPDEAELSPALCRQLELFARNNGFTDDVSNGALRVLTSCWIRLYGLISIEAFHHMSSLMEDMEPLFEYELKNVLTQLGVDYRAP</sequence>
<name>A0A543NJG3_9ACTN</name>
<organism evidence="7 8">
    <name type="scientific">Haloactinospora alba</name>
    <dbReference type="NCBI Taxonomy" id="405555"/>
    <lineage>
        <taxon>Bacteria</taxon>
        <taxon>Bacillati</taxon>
        <taxon>Actinomycetota</taxon>
        <taxon>Actinomycetes</taxon>
        <taxon>Streptosporangiales</taxon>
        <taxon>Nocardiopsidaceae</taxon>
        <taxon>Haloactinospora</taxon>
    </lineage>
</organism>
<keyword evidence="3" id="KW-0804">Transcription</keyword>
<feature type="domain" description="HTH tetR-type" evidence="6">
    <location>
        <begin position="26"/>
        <end position="86"/>
    </location>
</feature>
<proteinExistence type="predicted"/>
<dbReference type="GO" id="GO:0003700">
    <property type="term" value="F:DNA-binding transcription factor activity"/>
    <property type="evidence" value="ECO:0007669"/>
    <property type="project" value="TreeGrafter"/>
</dbReference>
<dbReference type="InterPro" id="IPR025996">
    <property type="entry name" value="MT1864/Rv1816-like_C"/>
</dbReference>
<dbReference type="PANTHER" id="PTHR30055:SF243">
    <property type="entry name" value="HTH-TYPE TRANSCRIPTIONAL REGULATOR RV1816"/>
    <property type="match status" value="1"/>
</dbReference>
<feature type="compositionally biased region" description="Basic and acidic residues" evidence="5">
    <location>
        <begin position="1"/>
        <end position="11"/>
    </location>
</feature>
<dbReference type="InterPro" id="IPR036271">
    <property type="entry name" value="Tet_transcr_reg_TetR-rel_C_sf"/>
</dbReference>
<dbReference type="GO" id="GO:0000976">
    <property type="term" value="F:transcription cis-regulatory region binding"/>
    <property type="evidence" value="ECO:0007669"/>
    <property type="project" value="TreeGrafter"/>
</dbReference>
<evidence type="ECO:0000256" key="3">
    <source>
        <dbReference type="ARBA" id="ARBA00023163"/>
    </source>
</evidence>
<dbReference type="AlphaFoldDB" id="A0A543NJG3"/>
<dbReference type="InterPro" id="IPR001647">
    <property type="entry name" value="HTH_TetR"/>
</dbReference>
<dbReference type="Gene3D" id="1.10.357.10">
    <property type="entry name" value="Tetracycline Repressor, domain 2"/>
    <property type="match status" value="1"/>
</dbReference>
<accession>A0A543NJG3</accession>
<feature type="DNA-binding region" description="H-T-H motif" evidence="4">
    <location>
        <begin position="49"/>
        <end position="68"/>
    </location>
</feature>
<dbReference type="RefSeq" id="WP_246062208.1">
    <property type="nucleotide sequence ID" value="NZ_VFQC01000001.1"/>
</dbReference>
<gene>
    <name evidence="7" type="ORF">FHX37_1833</name>
</gene>
<evidence type="ECO:0000256" key="1">
    <source>
        <dbReference type="ARBA" id="ARBA00023015"/>
    </source>
</evidence>
<evidence type="ECO:0000313" key="8">
    <source>
        <dbReference type="Proteomes" id="UP000317422"/>
    </source>
</evidence>
<dbReference type="EMBL" id="VFQC01000001">
    <property type="protein sequence ID" value="TQN31910.1"/>
    <property type="molecule type" value="Genomic_DNA"/>
</dbReference>
<dbReference type="Pfam" id="PF00440">
    <property type="entry name" value="TetR_N"/>
    <property type="match status" value="1"/>
</dbReference>
<evidence type="ECO:0000313" key="7">
    <source>
        <dbReference type="EMBL" id="TQN31910.1"/>
    </source>
</evidence>
<dbReference type="PROSITE" id="PS50977">
    <property type="entry name" value="HTH_TETR_2"/>
    <property type="match status" value="1"/>
</dbReference>
<evidence type="ECO:0000256" key="4">
    <source>
        <dbReference type="PROSITE-ProRule" id="PRU00335"/>
    </source>
</evidence>
<comment type="caution">
    <text evidence="7">The sequence shown here is derived from an EMBL/GenBank/DDBJ whole genome shotgun (WGS) entry which is preliminary data.</text>
</comment>
<dbReference type="InterPro" id="IPR050109">
    <property type="entry name" value="HTH-type_TetR-like_transc_reg"/>
</dbReference>